<feature type="compositionally biased region" description="Basic and acidic residues" evidence="1">
    <location>
        <begin position="37"/>
        <end position="56"/>
    </location>
</feature>
<evidence type="ECO:0000256" key="1">
    <source>
        <dbReference type="SAM" id="MobiDB-lite"/>
    </source>
</evidence>
<feature type="compositionally biased region" description="Basic and acidic residues" evidence="1">
    <location>
        <begin position="172"/>
        <end position="191"/>
    </location>
</feature>
<feature type="compositionally biased region" description="Basic residues" evidence="1">
    <location>
        <begin position="162"/>
        <end position="171"/>
    </location>
</feature>
<accession>A0A6A6JNT9</accession>
<dbReference type="Proteomes" id="UP000800097">
    <property type="component" value="Unassembled WGS sequence"/>
</dbReference>
<organism evidence="2 3">
    <name type="scientific">Westerdykella ornata</name>
    <dbReference type="NCBI Taxonomy" id="318751"/>
    <lineage>
        <taxon>Eukaryota</taxon>
        <taxon>Fungi</taxon>
        <taxon>Dikarya</taxon>
        <taxon>Ascomycota</taxon>
        <taxon>Pezizomycotina</taxon>
        <taxon>Dothideomycetes</taxon>
        <taxon>Pleosporomycetidae</taxon>
        <taxon>Pleosporales</taxon>
        <taxon>Sporormiaceae</taxon>
        <taxon>Westerdykella</taxon>
    </lineage>
</organism>
<dbReference type="GeneID" id="54552937"/>
<feature type="region of interest" description="Disordered" evidence="1">
    <location>
        <begin position="1"/>
        <end position="206"/>
    </location>
</feature>
<dbReference type="EMBL" id="ML986493">
    <property type="protein sequence ID" value="KAF2276599.1"/>
    <property type="molecule type" value="Genomic_DNA"/>
</dbReference>
<evidence type="ECO:0000313" key="3">
    <source>
        <dbReference type="Proteomes" id="UP000800097"/>
    </source>
</evidence>
<name>A0A6A6JNT9_WESOR</name>
<gene>
    <name evidence="2" type="ORF">EI97DRAFT_442512</name>
</gene>
<keyword evidence="3" id="KW-1185">Reference proteome</keyword>
<protein>
    <submittedName>
        <fullName evidence="2">Uncharacterized protein</fullName>
    </submittedName>
</protein>
<feature type="region of interest" description="Disordered" evidence="1">
    <location>
        <begin position="657"/>
        <end position="679"/>
    </location>
</feature>
<feature type="compositionally biased region" description="Polar residues" evidence="1">
    <location>
        <begin position="1"/>
        <end position="20"/>
    </location>
</feature>
<feature type="compositionally biased region" description="Basic residues" evidence="1">
    <location>
        <begin position="75"/>
        <end position="89"/>
    </location>
</feature>
<dbReference type="AlphaFoldDB" id="A0A6A6JNT9"/>
<reference evidence="2" key="1">
    <citation type="journal article" date="2020" name="Stud. Mycol.">
        <title>101 Dothideomycetes genomes: a test case for predicting lifestyles and emergence of pathogens.</title>
        <authorList>
            <person name="Haridas S."/>
            <person name="Albert R."/>
            <person name="Binder M."/>
            <person name="Bloem J."/>
            <person name="Labutti K."/>
            <person name="Salamov A."/>
            <person name="Andreopoulos B."/>
            <person name="Baker S."/>
            <person name="Barry K."/>
            <person name="Bills G."/>
            <person name="Bluhm B."/>
            <person name="Cannon C."/>
            <person name="Castanera R."/>
            <person name="Culley D."/>
            <person name="Daum C."/>
            <person name="Ezra D."/>
            <person name="Gonzalez J."/>
            <person name="Henrissat B."/>
            <person name="Kuo A."/>
            <person name="Liang C."/>
            <person name="Lipzen A."/>
            <person name="Lutzoni F."/>
            <person name="Magnuson J."/>
            <person name="Mondo S."/>
            <person name="Nolan M."/>
            <person name="Ohm R."/>
            <person name="Pangilinan J."/>
            <person name="Park H.-J."/>
            <person name="Ramirez L."/>
            <person name="Alfaro M."/>
            <person name="Sun H."/>
            <person name="Tritt A."/>
            <person name="Yoshinaga Y."/>
            <person name="Zwiers L.-H."/>
            <person name="Turgeon B."/>
            <person name="Goodwin S."/>
            <person name="Spatafora J."/>
            <person name="Crous P."/>
            <person name="Grigoriev I."/>
        </authorList>
    </citation>
    <scope>NUCLEOTIDE SEQUENCE</scope>
    <source>
        <strain evidence="2">CBS 379.55</strain>
    </source>
</reference>
<sequence>MSSYRPNADSSKSQGNTNLRRNWCPSKNRRKALVEGAEPRHEGERLWIDSRRRRELASSYRAPSATRRPDDHQSSTHRGRSRSYSRRRPERRDYSSGRPQEREDSRRYRDSRSRSPHYGERKRQSSRSARSREREDSRRHRSHRSRSPRHDYDRSGSYRIQSRSRPRRERKSRSPRDRSSRGRYSLRDRSTSRRRSARTPPARAEFEKLQREVKRLTEQLSAKTLPPKDSIQLETVVQDTSQTTQGHAAAGLQSMEPALVGFQPGYCSTQGTVGGANLSFGPTLTEANLGFQDQNVYGQQDHWFADVFGPFQGQQVLAPAIPMDFNSGAILVGASTAEAANASYSQWLTAEGGMQFQPAAIQGSLQGEFGEPLYPVLPIKCEIEEGFGQSGSLGSVELSSLFPHDSRQDGYFKIDTPGPLLEHIPLKHLSGHGNVNEANGVQQTITDAEQKAVCEANSAKAAEEAKALKAYEEVVRSASSDNGLARCSIELLDHENVSAVFHLHPADVLSLPHIERIEGEGTQRNYAWATDRLMQTLLEQEPSRPGACLAPAAMLEVYLHAIREAIDSEYLELGLALPFSDLPGPIKTVIFPYNPSGSHWVTVEAILYRQRSRVMMSGIGWACRSGSCARSVLGLLSASPDNMPLSDAFLSLHAPRGEETPQRNTQSAQPPSDAIHTPRSGEVVNTQSAEAQSGVSSGRIHARWSDDDVAKLKEAFERGMTDKEIQEKILPKRSLRAIQLITRTMRLLKMPR</sequence>
<proteinExistence type="predicted"/>
<feature type="compositionally biased region" description="Basic and acidic residues" evidence="1">
    <location>
        <begin position="90"/>
        <end position="123"/>
    </location>
</feature>
<dbReference type="RefSeq" id="XP_033654138.1">
    <property type="nucleotide sequence ID" value="XM_033799762.1"/>
</dbReference>
<evidence type="ECO:0000313" key="2">
    <source>
        <dbReference type="EMBL" id="KAF2276599.1"/>
    </source>
</evidence>